<gene>
    <name evidence="5" type="ORF">GLV81_03315</name>
</gene>
<evidence type="ECO:0000256" key="1">
    <source>
        <dbReference type="ARBA" id="ARBA00001946"/>
    </source>
</evidence>
<dbReference type="InterPro" id="IPR015813">
    <property type="entry name" value="Pyrv/PenolPyrv_kinase-like_dom"/>
</dbReference>
<reference evidence="5 6" key="1">
    <citation type="submission" date="2019-11" db="EMBL/GenBank/DDBJ databases">
        <authorList>
            <person name="Im W.T."/>
        </authorList>
    </citation>
    <scope>NUCLEOTIDE SEQUENCE [LARGE SCALE GENOMIC DNA]</scope>
    <source>
        <strain evidence="5 6">SB-02</strain>
    </source>
</reference>
<feature type="domain" description="HpcH/HpaI aldolase/citrate lyase" evidence="4">
    <location>
        <begin position="31"/>
        <end position="195"/>
    </location>
</feature>
<dbReference type="InterPro" id="IPR040442">
    <property type="entry name" value="Pyrv_kinase-like_dom_sf"/>
</dbReference>
<evidence type="ECO:0000256" key="2">
    <source>
        <dbReference type="ARBA" id="ARBA00022723"/>
    </source>
</evidence>
<keyword evidence="6" id="KW-1185">Reference proteome</keyword>
<dbReference type="KEGG" id="fls:GLV81_03315"/>
<dbReference type="Gene3D" id="3.20.20.60">
    <property type="entry name" value="Phosphoenolpyruvate-binding domains"/>
    <property type="match status" value="1"/>
</dbReference>
<keyword evidence="3" id="KW-0460">Magnesium</keyword>
<evidence type="ECO:0000313" key="5">
    <source>
        <dbReference type="EMBL" id="QGW27266.1"/>
    </source>
</evidence>
<dbReference type="SUPFAM" id="SSF51621">
    <property type="entry name" value="Phosphoenolpyruvate/pyruvate domain"/>
    <property type="match status" value="1"/>
</dbReference>
<protein>
    <recommendedName>
        <fullName evidence="4">HpcH/HpaI aldolase/citrate lyase domain-containing protein</fullName>
    </recommendedName>
</protein>
<accession>A0A6I6G3Y1</accession>
<evidence type="ECO:0000256" key="3">
    <source>
        <dbReference type="ARBA" id="ARBA00022842"/>
    </source>
</evidence>
<dbReference type="GO" id="GO:0000287">
    <property type="term" value="F:magnesium ion binding"/>
    <property type="evidence" value="ECO:0007669"/>
    <property type="project" value="TreeGrafter"/>
</dbReference>
<dbReference type="AlphaFoldDB" id="A0A6I6G3Y1"/>
<keyword evidence="2" id="KW-0479">Metal-binding</keyword>
<dbReference type="GO" id="GO:0003824">
    <property type="term" value="F:catalytic activity"/>
    <property type="evidence" value="ECO:0007669"/>
    <property type="project" value="InterPro"/>
</dbReference>
<dbReference type="InterPro" id="IPR005000">
    <property type="entry name" value="Aldolase/citrate-lyase_domain"/>
</dbReference>
<dbReference type="Pfam" id="PF03328">
    <property type="entry name" value="HpcH_HpaI"/>
    <property type="match status" value="1"/>
</dbReference>
<comment type="cofactor">
    <cofactor evidence="1">
        <name>Mg(2+)</name>
        <dbReference type="ChEBI" id="CHEBI:18420"/>
    </cofactor>
</comment>
<organism evidence="5 6">
    <name type="scientific">Phnomibacter ginsenosidimutans</name>
    <dbReference type="NCBI Taxonomy" id="2676868"/>
    <lineage>
        <taxon>Bacteria</taxon>
        <taxon>Pseudomonadati</taxon>
        <taxon>Bacteroidota</taxon>
        <taxon>Chitinophagia</taxon>
        <taxon>Chitinophagales</taxon>
        <taxon>Chitinophagaceae</taxon>
        <taxon>Phnomibacter</taxon>
    </lineage>
</organism>
<name>A0A6I6G3Y1_9BACT</name>
<sequence>MLVYQYLSMNNELQTIRNIVSRNDRRNVRTVLDLEDSLEIPDAAEQSTASRKIAREKLLQIMTDLAPETLAGIRINHVDGPEFQKDLACLQQISSQFNHLVLPKVNSAPDVDAYYSALQQVACQEFIVLLETAAGINNLSDILSKAKALQITKIHFGHWDYFLSCGDYPLPNQMHAEFWAVVEPLLQALEAEGFTYIHPPVNRLTDYALLNAVIQYLHSISKGLWGISTLTNGQSKNVQQTPAGTVALQLEQLPEANKLNHAQQLVAQYQSHQYSFSITDDHVFIPPHEYLAAKQYIAKCHSN</sequence>
<evidence type="ECO:0000259" key="4">
    <source>
        <dbReference type="Pfam" id="PF03328"/>
    </source>
</evidence>
<dbReference type="PANTHER" id="PTHR32308">
    <property type="entry name" value="LYASE BETA SUBUNIT, PUTATIVE (AFU_ORTHOLOGUE AFUA_4G13030)-RELATED"/>
    <property type="match status" value="1"/>
</dbReference>
<dbReference type="Proteomes" id="UP000426027">
    <property type="component" value="Chromosome"/>
</dbReference>
<evidence type="ECO:0000313" key="6">
    <source>
        <dbReference type="Proteomes" id="UP000426027"/>
    </source>
</evidence>
<dbReference type="GO" id="GO:0006107">
    <property type="term" value="P:oxaloacetate metabolic process"/>
    <property type="evidence" value="ECO:0007669"/>
    <property type="project" value="TreeGrafter"/>
</dbReference>
<dbReference type="PANTHER" id="PTHR32308:SF10">
    <property type="entry name" value="CITRATE LYASE SUBUNIT BETA"/>
    <property type="match status" value="1"/>
</dbReference>
<dbReference type="EMBL" id="CP046566">
    <property type="protein sequence ID" value="QGW27266.1"/>
    <property type="molecule type" value="Genomic_DNA"/>
</dbReference>
<proteinExistence type="predicted"/>